<name>A0A4R2GN64_9BACT</name>
<accession>A0A4R2GN64</accession>
<protein>
    <submittedName>
        <fullName evidence="2">RHS repeat-associated protein</fullName>
    </submittedName>
</protein>
<feature type="region of interest" description="Disordered" evidence="1">
    <location>
        <begin position="45"/>
        <end position="65"/>
    </location>
</feature>
<organism evidence="2 3">
    <name type="scientific">Natronoflexus pectinivorans</name>
    <dbReference type="NCBI Taxonomy" id="682526"/>
    <lineage>
        <taxon>Bacteria</taxon>
        <taxon>Pseudomonadati</taxon>
        <taxon>Bacteroidota</taxon>
        <taxon>Bacteroidia</taxon>
        <taxon>Marinilabiliales</taxon>
        <taxon>Marinilabiliaceae</taxon>
        <taxon>Natronoflexus</taxon>
    </lineage>
</organism>
<dbReference type="InterPro" id="IPR022385">
    <property type="entry name" value="Rhs_assc_core"/>
</dbReference>
<dbReference type="RefSeq" id="WP_207915851.1">
    <property type="nucleotide sequence ID" value="NZ_SLWK01000001.1"/>
</dbReference>
<gene>
    <name evidence="2" type="ORF">EV194_101140</name>
</gene>
<dbReference type="Proteomes" id="UP000295221">
    <property type="component" value="Unassembled WGS sequence"/>
</dbReference>
<reference evidence="2 3" key="1">
    <citation type="submission" date="2019-03" db="EMBL/GenBank/DDBJ databases">
        <title>Genomic Encyclopedia of Type Strains, Phase IV (KMG-IV): sequencing the most valuable type-strain genomes for metagenomic binning, comparative biology and taxonomic classification.</title>
        <authorList>
            <person name="Goeker M."/>
        </authorList>
    </citation>
    <scope>NUCLEOTIDE SEQUENCE [LARGE SCALE GENOMIC DNA]</scope>
    <source>
        <strain evidence="2 3">DSM 24179</strain>
    </source>
</reference>
<sequence>MDYGARMYDPALGRFHTIDPLAEKFQQQTPFAYADNNPVRFIDFMGMNAHDPNNSDDEDEEEKATNQRLQEYYQNLGYNVRNNDDIKVVDEFLNGDAANGRGAAAANRIRNSVFEVLPGTGVGPLGIFNPFYGADAIYFDVGGVYIAAEYARGYFFVLTGDDIGQMIPFSENAAGGSGEISLTFGYGRVDYTGNSSDFKASMLFGDRTKAWVGLSLGKIPVGAGIEGALSKVRGGHTISTGISAGGSANPFVVSPGLNRGTIKKK</sequence>
<dbReference type="AlphaFoldDB" id="A0A4R2GN64"/>
<dbReference type="NCBIfam" id="TIGR03696">
    <property type="entry name" value="Rhs_assc_core"/>
    <property type="match status" value="1"/>
</dbReference>
<proteinExistence type="predicted"/>
<keyword evidence="3" id="KW-1185">Reference proteome</keyword>
<comment type="caution">
    <text evidence="2">The sequence shown here is derived from an EMBL/GenBank/DDBJ whole genome shotgun (WGS) entry which is preliminary data.</text>
</comment>
<evidence type="ECO:0000256" key="1">
    <source>
        <dbReference type="SAM" id="MobiDB-lite"/>
    </source>
</evidence>
<evidence type="ECO:0000313" key="3">
    <source>
        <dbReference type="Proteomes" id="UP000295221"/>
    </source>
</evidence>
<evidence type="ECO:0000313" key="2">
    <source>
        <dbReference type="EMBL" id="TCO10510.1"/>
    </source>
</evidence>
<dbReference type="Gene3D" id="2.180.10.10">
    <property type="entry name" value="RHS repeat-associated core"/>
    <property type="match status" value="1"/>
</dbReference>
<dbReference type="EMBL" id="SLWK01000001">
    <property type="protein sequence ID" value="TCO10510.1"/>
    <property type="molecule type" value="Genomic_DNA"/>
</dbReference>